<dbReference type="GO" id="GO:0015976">
    <property type="term" value="P:carbon utilization"/>
    <property type="evidence" value="ECO:0007669"/>
    <property type="project" value="TreeGrafter"/>
</dbReference>
<dbReference type="Proteomes" id="UP000789396">
    <property type="component" value="Unassembled WGS sequence"/>
</dbReference>
<dbReference type="SMART" id="SM00947">
    <property type="entry name" value="Pro_CA"/>
    <property type="match status" value="1"/>
</dbReference>
<protein>
    <recommendedName>
        <fullName evidence="3 8">Carbonic anhydrase</fullName>
        <ecNumber evidence="3 8">4.2.1.1</ecNumber>
    </recommendedName>
    <alternativeName>
        <fullName evidence="8">Carbonate dehydratase</fullName>
    </alternativeName>
</protein>
<sequence length="216" mass="25224">MSEQIKKPIKDLFEENVIWARDMKKKNPACFEIYNDQKPKFLWIDPGEIFVFRNIANQFNITDLSALSVIEYTIEELKVDHIIVCDQDGHTGQNGYTGLWVQNIKEVYLLNKPQLDNKTLEDRYKLLVELNVKKQVYNICATDIVQRAWKRGRKVFIHGLVYNIETGLLKDLNVANCLEIFSKPLDFPVDEKIIIQHSELPPVTDELSVTLRFKLE</sequence>
<evidence type="ECO:0000256" key="3">
    <source>
        <dbReference type="ARBA" id="ARBA00012925"/>
    </source>
</evidence>
<dbReference type="InterPro" id="IPR001765">
    <property type="entry name" value="Carbonic_anhydrase"/>
</dbReference>
<evidence type="ECO:0000256" key="2">
    <source>
        <dbReference type="ARBA" id="ARBA00006217"/>
    </source>
</evidence>
<evidence type="ECO:0000256" key="1">
    <source>
        <dbReference type="ARBA" id="ARBA00001947"/>
    </source>
</evidence>
<evidence type="ECO:0000256" key="4">
    <source>
        <dbReference type="ARBA" id="ARBA00022723"/>
    </source>
</evidence>
<evidence type="ECO:0000256" key="5">
    <source>
        <dbReference type="ARBA" id="ARBA00022833"/>
    </source>
</evidence>
<dbReference type="Pfam" id="PF00484">
    <property type="entry name" value="Pro_CA"/>
    <property type="match status" value="1"/>
</dbReference>
<organism evidence="9 10">
    <name type="scientific">Racocetra fulgida</name>
    <dbReference type="NCBI Taxonomy" id="60492"/>
    <lineage>
        <taxon>Eukaryota</taxon>
        <taxon>Fungi</taxon>
        <taxon>Fungi incertae sedis</taxon>
        <taxon>Mucoromycota</taxon>
        <taxon>Glomeromycotina</taxon>
        <taxon>Glomeromycetes</taxon>
        <taxon>Diversisporales</taxon>
        <taxon>Gigasporaceae</taxon>
        <taxon>Racocetra</taxon>
    </lineage>
</organism>
<evidence type="ECO:0000313" key="9">
    <source>
        <dbReference type="EMBL" id="CAG8677083.1"/>
    </source>
</evidence>
<accession>A0A9N9EG09</accession>
<dbReference type="InterPro" id="IPR036874">
    <property type="entry name" value="Carbonic_anhydrase_sf"/>
</dbReference>
<dbReference type="PANTHER" id="PTHR11002">
    <property type="entry name" value="CARBONIC ANHYDRASE"/>
    <property type="match status" value="1"/>
</dbReference>
<gene>
    <name evidence="9" type="ORF">RFULGI_LOCUS9459</name>
</gene>
<evidence type="ECO:0000256" key="8">
    <source>
        <dbReference type="RuleBase" id="RU003956"/>
    </source>
</evidence>
<comment type="cofactor">
    <cofactor evidence="1">
        <name>Zn(2+)</name>
        <dbReference type="ChEBI" id="CHEBI:29105"/>
    </cofactor>
</comment>
<comment type="caution">
    <text evidence="9">The sequence shown here is derived from an EMBL/GenBank/DDBJ whole genome shotgun (WGS) entry which is preliminary data.</text>
</comment>
<dbReference type="SUPFAM" id="SSF53056">
    <property type="entry name" value="beta-carbonic anhydrase, cab"/>
    <property type="match status" value="1"/>
</dbReference>
<dbReference type="PANTHER" id="PTHR11002:SF76">
    <property type="entry name" value="CARBONIC ANHYDRASE"/>
    <property type="match status" value="1"/>
</dbReference>
<dbReference type="GO" id="GO:0008270">
    <property type="term" value="F:zinc ion binding"/>
    <property type="evidence" value="ECO:0007669"/>
    <property type="project" value="UniProtKB-UniRule"/>
</dbReference>
<comment type="catalytic activity">
    <reaction evidence="7 8">
        <text>hydrogencarbonate + H(+) = CO2 + H2O</text>
        <dbReference type="Rhea" id="RHEA:10748"/>
        <dbReference type="ChEBI" id="CHEBI:15377"/>
        <dbReference type="ChEBI" id="CHEBI:15378"/>
        <dbReference type="ChEBI" id="CHEBI:16526"/>
        <dbReference type="ChEBI" id="CHEBI:17544"/>
        <dbReference type="EC" id="4.2.1.1"/>
    </reaction>
</comment>
<name>A0A9N9EG09_9GLOM</name>
<keyword evidence="6 8" id="KW-0456">Lyase</keyword>
<evidence type="ECO:0000256" key="7">
    <source>
        <dbReference type="ARBA" id="ARBA00048348"/>
    </source>
</evidence>
<dbReference type="EC" id="4.2.1.1" evidence="3 8"/>
<dbReference type="EMBL" id="CAJVPZ010016932">
    <property type="protein sequence ID" value="CAG8677083.1"/>
    <property type="molecule type" value="Genomic_DNA"/>
</dbReference>
<feature type="non-terminal residue" evidence="9">
    <location>
        <position position="216"/>
    </location>
</feature>
<dbReference type="GO" id="GO:0004089">
    <property type="term" value="F:carbonate dehydratase activity"/>
    <property type="evidence" value="ECO:0007669"/>
    <property type="project" value="UniProtKB-UniRule"/>
</dbReference>
<keyword evidence="10" id="KW-1185">Reference proteome</keyword>
<dbReference type="OrthoDB" id="10248475at2759"/>
<evidence type="ECO:0000256" key="6">
    <source>
        <dbReference type="ARBA" id="ARBA00023239"/>
    </source>
</evidence>
<comment type="function">
    <text evidence="8">Reversible hydration of carbon dioxide.</text>
</comment>
<reference evidence="9" key="1">
    <citation type="submission" date="2021-06" db="EMBL/GenBank/DDBJ databases">
        <authorList>
            <person name="Kallberg Y."/>
            <person name="Tangrot J."/>
            <person name="Rosling A."/>
        </authorList>
    </citation>
    <scope>NUCLEOTIDE SEQUENCE</scope>
    <source>
        <strain evidence="9">IN212</strain>
    </source>
</reference>
<comment type="similarity">
    <text evidence="2 8">Belongs to the beta-class carbonic anhydrase family.</text>
</comment>
<proteinExistence type="inferred from homology"/>
<evidence type="ECO:0000313" key="10">
    <source>
        <dbReference type="Proteomes" id="UP000789396"/>
    </source>
</evidence>
<dbReference type="AlphaFoldDB" id="A0A9N9EG09"/>
<keyword evidence="4" id="KW-0479">Metal-binding</keyword>
<keyword evidence="5 8" id="KW-0862">Zinc</keyword>
<dbReference type="Gene3D" id="3.40.1050.10">
    <property type="entry name" value="Carbonic anhydrase"/>
    <property type="match status" value="1"/>
</dbReference>